<sequence length="215" mass="23933">MITDVCVFPFLPQVPHPQLPAELLQQRPEQRLRVPHVPGGELPGGLAQPAPPRGAGVHEEERLRGPQPAQEVRAHRARAAAPLPVSSSSSSSSVVTRDLFSSGTFTVRPFHAIWSVTRQNQSSVRKSDENWRGGVEKFGFSYTFVRFARFVLSGTFMVRPFHAIWSVLRQNQLSVRKSYGNCRGGVEKFGFSSTFVRFATFVLSGTFTVRPFHAI</sequence>
<name>A0A4Y2G7G9_ARAVE</name>
<protein>
    <submittedName>
        <fullName evidence="2">Uncharacterized protein</fullName>
    </submittedName>
</protein>
<evidence type="ECO:0000313" key="2">
    <source>
        <dbReference type="EMBL" id="GBM49670.1"/>
    </source>
</evidence>
<dbReference type="AlphaFoldDB" id="A0A4Y2G7G9"/>
<gene>
    <name evidence="2" type="ORF">AVEN_67050_1</name>
</gene>
<evidence type="ECO:0000256" key="1">
    <source>
        <dbReference type="SAM" id="MobiDB-lite"/>
    </source>
</evidence>
<feature type="region of interest" description="Disordered" evidence="1">
    <location>
        <begin position="36"/>
        <end position="70"/>
    </location>
</feature>
<proteinExistence type="predicted"/>
<keyword evidence="3" id="KW-1185">Reference proteome</keyword>
<dbReference type="Proteomes" id="UP000499080">
    <property type="component" value="Unassembled WGS sequence"/>
</dbReference>
<dbReference type="EMBL" id="BGPR01176857">
    <property type="protein sequence ID" value="GBM49670.1"/>
    <property type="molecule type" value="Genomic_DNA"/>
</dbReference>
<accession>A0A4Y2G7G9</accession>
<evidence type="ECO:0000313" key="3">
    <source>
        <dbReference type="Proteomes" id="UP000499080"/>
    </source>
</evidence>
<reference evidence="2 3" key="1">
    <citation type="journal article" date="2019" name="Sci. Rep.">
        <title>Orb-weaving spider Araneus ventricosus genome elucidates the spidroin gene catalogue.</title>
        <authorList>
            <person name="Kono N."/>
            <person name="Nakamura H."/>
            <person name="Ohtoshi R."/>
            <person name="Moran D.A.P."/>
            <person name="Shinohara A."/>
            <person name="Yoshida Y."/>
            <person name="Fujiwara M."/>
            <person name="Mori M."/>
            <person name="Tomita M."/>
            <person name="Arakawa K."/>
        </authorList>
    </citation>
    <scope>NUCLEOTIDE SEQUENCE [LARGE SCALE GENOMIC DNA]</scope>
</reference>
<comment type="caution">
    <text evidence="2">The sequence shown here is derived from an EMBL/GenBank/DDBJ whole genome shotgun (WGS) entry which is preliminary data.</text>
</comment>
<organism evidence="2 3">
    <name type="scientific">Araneus ventricosus</name>
    <name type="common">Orbweaver spider</name>
    <name type="synonym">Epeira ventricosa</name>
    <dbReference type="NCBI Taxonomy" id="182803"/>
    <lineage>
        <taxon>Eukaryota</taxon>
        <taxon>Metazoa</taxon>
        <taxon>Ecdysozoa</taxon>
        <taxon>Arthropoda</taxon>
        <taxon>Chelicerata</taxon>
        <taxon>Arachnida</taxon>
        <taxon>Araneae</taxon>
        <taxon>Araneomorphae</taxon>
        <taxon>Entelegynae</taxon>
        <taxon>Araneoidea</taxon>
        <taxon>Araneidae</taxon>
        <taxon>Araneus</taxon>
    </lineage>
</organism>